<feature type="region of interest" description="Disordered" evidence="1">
    <location>
        <begin position="172"/>
        <end position="198"/>
    </location>
</feature>
<keyword evidence="5" id="KW-1185">Reference proteome</keyword>
<keyword evidence="2" id="KW-0812">Transmembrane</keyword>
<dbReference type="GO" id="GO:0061511">
    <property type="term" value="P:centriole elongation"/>
    <property type="evidence" value="ECO:0007669"/>
    <property type="project" value="TreeGrafter"/>
</dbReference>
<dbReference type="PANTHER" id="PTHR21254">
    <property type="entry name" value="C2 DOMAIN-CONTAINING PROTEIN 3"/>
    <property type="match status" value="1"/>
</dbReference>
<evidence type="ECO:0000313" key="5">
    <source>
        <dbReference type="Proteomes" id="UP000472270"/>
    </source>
</evidence>
<evidence type="ECO:0000256" key="2">
    <source>
        <dbReference type="SAM" id="Phobius"/>
    </source>
</evidence>
<feature type="compositionally biased region" description="Polar residues" evidence="1">
    <location>
        <begin position="172"/>
        <end position="182"/>
    </location>
</feature>
<reference evidence="4" key="1">
    <citation type="submission" date="2025-08" db="UniProtKB">
        <authorList>
            <consortium name="Ensembl"/>
        </authorList>
    </citation>
    <scope>IDENTIFICATION</scope>
</reference>
<accession>A0A673L4F1</accession>
<keyword evidence="2" id="KW-1133">Transmembrane helix</keyword>
<dbReference type="GO" id="GO:0034451">
    <property type="term" value="C:centriolar satellite"/>
    <property type="evidence" value="ECO:0007669"/>
    <property type="project" value="TreeGrafter"/>
</dbReference>
<evidence type="ECO:0000313" key="4">
    <source>
        <dbReference type="Ensembl" id="ENSSRHP00000070805.1"/>
    </source>
</evidence>
<dbReference type="AlphaFoldDB" id="A0A673L4F1"/>
<evidence type="ECO:0000256" key="1">
    <source>
        <dbReference type="SAM" id="MobiDB-lite"/>
    </source>
</evidence>
<dbReference type="PANTHER" id="PTHR21254:SF1">
    <property type="entry name" value="C2 DOMAIN-CONTAINING PROTEIN 3"/>
    <property type="match status" value="1"/>
</dbReference>
<dbReference type="GO" id="GO:0071539">
    <property type="term" value="P:protein localization to centrosome"/>
    <property type="evidence" value="ECO:0007669"/>
    <property type="project" value="TreeGrafter"/>
</dbReference>
<dbReference type="GO" id="GO:0005814">
    <property type="term" value="C:centriole"/>
    <property type="evidence" value="ECO:0007669"/>
    <property type="project" value="TreeGrafter"/>
</dbReference>
<feature type="domain" description="C2CD3 N-terminal C2" evidence="3">
    <location>
        <begin position="25"/>
        <end position="166"/>
    </location>
</feature>
<evidence type="ECO:0000259" key="3">
    <source>
        <dbReference type="Pfam" id="PF25339"/>
    </source>
</evidence>
<dbReference type="Pfam" id="PF25339">
    <property type="entry name" value="C2_C2CD3_N"/>
    <property type="match status" value="1"/>
</dbReference>
<reference evidence="4" key="2">
    <citation type="submission" date="2025-09" db="UniProtKB">
        <authorList>
            <consortium name="Ensembl"/>
        </authorList>
    </citation>
    <scope>IDENTIFICATION</scope>
</reference>
<organism evidence="4 5">
    <name type="scientific">Sinocyclocheilus rhinocerous</name>
    <dbReference type="NCBI Taxonomy" id="307959"/>
    <lineage>
        <taxon>Eukaryota</taxon>
        <taxon>Metazoa</taxon>
        <taxon>Chordata</taxon>
        <taxon>Craniata</taxon>
        <taxon>Vertebrata</taxon>
        <taxon>Euteleostomi</taxon>
        <taxon>Actinopterygii</taxon>
        <taxon>Neopterygii</taxon>
        <taxon>Teleostei</taxon>
        <taxon>Ostariophysi</taxon>
        <taxon>Cypriniformes</taxon>
        <taxon>Cyprinidae</taxon>
        <taxon>Cyprininae</taxon>
        <taxon>Sinocyclocheilus</taxon>
    </lineage>
</organism>
<feature type="transmembrane region" description="Helical" evidence="2">
    <location>
        <begin position="245"/>
        <end position="263"/>
    </location>
</feature>
<sequence length="359" mass="40176">MKNKKVKPSKGVSNRKRVLSDVSTSTSIPPLVEGQLRCFLRVTVSKVLWTITRPPPVTLIRLRWWGESSSGTFFRPRDGHVEQKGVKSTARFPVRCGPKQLTSYLTDMGSLVLDVLTKVDHLPIARAQIPGIARLSLSHSINGYFTLVSPSSEKLGELQVTLALEALTEGYDSSSSVPTTDMSLDAQAPGVTTDQNMPAHSSMDQALPSVKETAGSSSGHMPRFLLYFGWFELFIYSLLVVHYIVYLFLLYITCVFCIFPVLLERGSKLRNAMVVSALKSDVEPDVPLKDIPLMLMIINSVKHHLPPKGQPGPRQDSFWRTSFKQNTNILFTTLKSQVRIESTQRTWLWICCWEGSQGY</sequence>
<dbReference type="Ensembl" id="ENSSRHT00000072731.1">
    <property type="protein sequence ID" value="ENSSRHP00000070805.1"/>
    <property type="gene ID" value="ENSSRHG00000035219.1"/>
</dbReference>
<protein>
    <recommendedName>
        <fullName evidence="3">C2CD3 N-terminal C2 domain-containing protein</fullName>
    </recommendedName>
</protein>
<dbReference type="InterPro" id="IPR057537">
    <property type="entry name" value="C2_C2CD3_N"/>
</dbReference>
<proteinExistence type="predicted"/>
<dbReference type="Proteomes" id="UP000472270">
    <property type="component" value="Unassembled WGS sequence"/>
</dbReference>
<keyword evidence="2" id="KW-0472">Membrane</keyword>
<name>A0A673L4F1_9TELE</name>
<dbReference type="GO" id="GO:0060271">
    <property type="term" value="P:cilium assembly"/>
    <property type="evidence" value="ECO:0007669"/>
    <property type="project" value="TreeGrafter"/>
</dbReference>